<feature type="signal peptide" evidence="1">
    <location>
        <begin position="1"/>
        <end position="23"/>
    </location>
</feature>
<dbReference type="Proteomes" id="UP000694844">
    <property type="component" value="Chromosome 7"/>
</dbReference>
<feature type="chain" id="PRO_5034794164" evidence="1">
    <location>
        <begin position="24"/>
        <end position="213"/>
    </location>
</feature>
<dbReference type="KEGG" id="cvn:111104732"/>
<dbReference type="GeneID" id="111104732"/>
<protein>
    <submittedName>
        <fullName evidence="3">Uncharacterized protein LOC111104732</fullName>
    </submittedName>
</protein>
<dbReference type="RefSeq" id="XP_022294544.1">
    <property type="nucleotide sequence ID" value="XM_022438836.1"/>
</dbReference>
<evidence type="ECO:0000313" key="2">
    <source>
        <dbReference type="Proteomes" id="UP000694844"/>
    </source>
</evidence>
<gene>
    <name evidence="3" type="primary">LOC111104732</name>
</gene>
<dbReference type="OrthoDB" id="6217028at2759"/>
<name>A0A8B8AW89_CRAVI</name>
<proteinExistence type="predicted"/>
<reference evidence="3" key="1">
    <citation type="submission" date="2025-08" db="UniProtKB">
        <authorList>
            <consortium name="RefSeq"/>
        </authorList>
    </citation>
    <scope>IDENTIFICATION</scope>
    <source>
        <tissue evidence="3">Whole sample</tissue>
    </source>
</reference>
<accession>A0A8B8AW89</accession>
<dbReference type="AlphaFoldDB" id="A0A8B8AW89"/>
<sequence length="213" mass="23340">MTAVRMNVVLLFVALWIVTVVNATTRLKIDASNCDGPQKTVIDDGRYTQNITSHCGCTIKSNFTGELILANNNACSPEFHVFDDNGTYIQNICDNKRAHFRRNVSTGDSLKLVLINNASVQSRNPGQGEIVKIYAIKNSNSGLFSVTCGSALDSITGITRPTLVTGTFEAFNKGIRKSLPTRYAINNVTFATEPHMYDRNLNASKSEFPSLPT</sequence>
<evidence type="ECO:0000256" key="1">
    <source>
        <dbReference type="SAM" id="SignalP"/>
    </source>
</evidence>
<organism evidence="2 3">
    <name type="scientific">Crassostrea virginica</name>
    <name type="common">Eastern oyster</name>
    <dbReference type="NCBI Taxonomy" id="6565"/>
    <lineage>
        <taxon>Eukaryota</taxon>
        <taxon>Metazoa</taxon>
        <taxon>Spiralia</taxon>
        <taxon>Lophotrochozoa</taxon>
        <taxon>Mollusca</taxon>
        <taxon>Bivalvia</taxon>
        <taxon>Autobranchia</taxon>
        <taxon>Pteriomorphia</taxon>
        <taxon>Ostreida</taxon>
        <taxon>Ostreoidea</taxon>
        <taxon>Ostreidae</taxon>
        <taxon>Crassostrea</taxon>
    </lineage>
</organism>
<keyword evidence="2" id="KW-1185">Reference proteome</keyword>
<keyword evidence="1" id="KW-0732">Signal</keyword>
<evidence type="ECO:0000313" key="3">
    <source>
        <dbReference type="RefSeq" id="XP_022294544.1"/>
    </source>
</evidence>